<evidence type="ECO:0000313" key="2">
    <source>
        <dbReference type="EMBL" id="SEC01491.1"/>
    </source>
</evidence>
<accession>A0A1H4P1Z6</accession>
<reference evidence="3" key="1">
    <citation type="submission" date="2016-10" db="EMBL/GenBank/DDBJ databases">
        <authorList>
            <person name="Varghese N."/>
            <person name="Submissions S."/>
        </authorList>
    </citation>
    <scope>NUCLEOTIDE SEQUENCE [LARGE SCALE GENOMIC DNA]</scope>
    <source>
        <strain evidence="3">DSM 44544</strain>
    </source>
</reference>
<evidence type="ECO:0008006" key="4">
    <source>
        <dbReference type="Google" id="ProtNLM"/>
    </source>
</evidence>
<gene>
    <name evidence="2" type="ORF">SAMN04489727_2243</name>
</gene>
<keyword evidence="1" id="KW-0812">Transmembrane</keyword>
<dbReference type="STRING" id="208445.SAMN04489727_2243"/>
<keyword evidence="1" id="KW-1133">Transmembrane helix</keyword>
<name>A0A1H4P1Z6_9PSEU</name>
<dbReference type="Proteomes" id="UP000199622">
    <property type="component" value="Unassembled WGS sequence"/>
</dbReference>
<feature type="transmembrane region" description="Helical" evidence="1">
    <location>
        <begin position="36"/>
        <end position="60"/>
    </location>
</feature>
<feature type="transmembrane region" description="Helical" evidence="1">
    <location>
        <begin position="72"/>
        <end position="93"/>
    </location>
</feature>
<dbReference type="AlphaFoldDB" id="A0A1H4P1Z6"/>
<dbReference type="EMBL" id="FNSO01000004">
    <property type="protein sequence ID" value="SEC01491.1"/>
    <property type="molecule type" value="Genomic_DNA"/>
</dbReference>
<evidence type="ECO:0000256" key="1">
    <source>
        <dbReference type="SAM" id="Phobius"/>
    </source>
</evidence>
<protein>
    <recommendedName>
        <fullName evidence="4">Pentapeptide repeat-containing protein</fullName>
    </recommendedName>
</protein>
<keyword evidence="3" id="KW-1185">Reference proteome</keyword>
<keyword evidence="1" id="KW-0472">Membrane</keyword>
<evidence type="ECO:0000313" key="3">
    <source>
        <dbReference type="Proteomes" id="UP000199622"/>
    </source>
</evidence>
<proteinExistence type="predicted"/>
<sequence>MWRSSGRTSRRPERGALAVASRRNQVTGLWSIRRHLVAVVCIGLGVFAAATVLLWLALGLPSAPSPDTRLNVIKIALSVVAGVGGVVALVVAYRKQRIGESAEAREHVKVLNERFATACAQIGHEKPAIRLAGVYAMASLADEWAEQRQVCIDVLCAYLRMPYEPDLDSPWYHDEETEVRFSITSVISDHLRPGAPVSWQGHEFNLLRVILRSADFADIEVTAGRLLFSLARFHRGWISFDGMHVSGGEVWFGGAVFGEGTRVTFDKAEFSGGRVKFEGAAFEGGEVSFRGAKFTGGEVDLSQVGADDYATPPVFDPWEEPPPGLLLPGV</sequence>
<organism evidence="2 3">
    <name type="scientific">Amycolatopsis tolypomycina</name>
    <dbReference type="NCBI Taxonomy" id="208445"/>
    <lineage>
        <taxon>Bacteria</taxon>
        <taxon>Bacillati</taxon>
        <taxon>Actinomycetota</taxon>
        <taxon>Actinomycetes</taxon>
        <taxon>Pseudonocardiales</taxon>
        <taxon>Pseudonocardiaceae</taxon>
        <taxon>Amycolatopsis</taxon>
    </lineage>
</organism>